<protein>
    <submittedName>
        <fullName evidence="1">Uncharacterized protein</fullName>
    </submittedName>
</protein>
<dbReference type="EMBL" id="CP045901">
    <property type="protein sequence ID" value="QQP37696.1"/>
    <property type="molecule type" value="Genomic_DNA"/>
</dbReference>
<sequence>MVSGHIDLNRISLRWGRLRANLPARNDDEETPYHLIYNCPFTRQKIRQLEGNIGER</sequence>
<reference evidence="2" key="1">
    <citation type="submission" date="2021-01" db="EMBL/GenBank/DDBJ databases">
        <title>Caligus Genome Assembly.</title>
        <authorList>
            <person name="Gallardo-Escarate C."/>
        </authorList>
    </citation>
    <scope>NUCLEOTIDE SEQUENCE [LARGE SCALE GENOMIC DNA]</scope>
</reference>
<keyword evidence="2" id="KW-1185">Reference proteome</keyword>
<evidence type="ECO:0000313" key="1">
    <source>
        <dbReference type="EMBL" id="QQP37696.1"/>
    </source>
</evidence>
<dbReference type="Proteomes" id="UP000595437">
    <property type="component" value="Chromosome 12"/>
</dbReference>
<gene>
    <name evidence="1" type="ORF">FKW44_018067</name>
</gene>
<organism evidence="1 2">
    <name type="scientific">Caligus rogercresseyi</name>
    <name type="common">Sea louse</name>
    <dbReference type="NCBI Taxonomy" id="217165"/>
    <lineage>
        <taxon>Eukaryota</taxon>
        <taxon>Metazoa</taxon>
        <taxon>Ecdysozoa</taxon>
        <taxon>Arthropoda</taxon>
        <taxon>Crustacea</taxon>
        <taxon>Multicrustacea</taxon>
        <taxon>Hexanauplia</taxon>
        <taxon>Copepoda</taxon>
        <taxon>Siphonostomatoida</taxon>
        <taxon>Caligidae</taxon>
        <taxon>Caligus</taxon>
    </lineage>
</organism>
<proteinExistence type="predicted"/>
<dbReference type="OrthoDB" id="5419617at2759"/>
<evidence type="ECO:0000313" key="2">
    <source>
        <dbReference type="Proteomes" id="UP000595437"/>
    </source>
</evidence>
<feature type="non-terminal residue" evidence="1">
    <location>
        <position position="56"/>
    </location>
</feature>
<dbReference type="AlphaFoldDB" id="A0A7T8GU96"/>
<accession>A0A7T8GU96</accession>
<name>A0A7T8GU96_CALRO</name>